<name>I9N4V2_RHILT</name>
<proteinExistence type="predicted"/>
<reference evidence="1 2" key="1">
    <citation type="submission" date="2012-02" db="EMBL/GenBank/DDBJ databases">
        <title>Improved High-Quality Draft Sequence of Rhizobium leguminosarum bv. trifolii WSM597.</title>
        <authorList>
            <consortium name="US DOE Joint Genome Institute"/>
            <person name="Lucas S."/>
            <person name="Han J."/>
            <person name="Lapidus A."/>
            <person name="Cheng J.-F."/>
            <person name="Goodwin L."/>
            <person name="Pitluck S."/>
            <person name="Peters L."/>
            <person name="Ovchinnikova G."/>
            <person name="Held B."/>
            <person name="Detter J.C."/>
            <person name="Han C."/>
            <person name="Tapia R."/>
            <person name="Land M."/>
            <person name="Hauser L."/>
            <person name="Kyrpides N."/>
            <person name="Ivanova N."/>
            <person name="Pagani I."/>
            <person name="Brau L."/>
            <person name="Yates R."/>
            <person name="O'Hara G."/>
            <person name="Rui T."/>
            <person name="Howieson J."/>
            <person name="Reeve W."/>
            <person name="Woyke T."/>
        </authorList>
    </citation>
    <scope>NUCLEOTIDE SEQUENCE [LARGE SCALE GENOMIC DNA]</scope>
    <source>
        <strain evidence="1 2">WSM597</strain>
    </source>
</reference>
<dbReference type="EMBL" id="JH719381">
    <property type="protein sequence ID" value="EJB02919.1"/>
    <property type="molecule type" value="Genomic_DNA"/>
</dbReference>
<dbReference type="Proteomes" id="UP000005092">
    <property type="component" value="Unassembled WGS sequence"/>
</dbReference>
<dbReference type="InterPro" id="IPR034154">
    <property type="entry name" value="TOPRIM_DnaG/twinkle"/>
</dbReference>
<accession>I9N4V2</accession>
<organism evidence="1 2">
    <name type="scientific">Rhizobium leguminosarum bv. trifolii WSM597</name>
    <dbReference type="NCBI Taxonomy" id="754764"/>
    <lineage>
        <taxon>Bacteria</taxon>
        <taxon>Pseudomonadati</taxon>
        <taxon>Pseudomonadota</taxon>
        <taxon>Alphaproteobacteria</taxon>
        <taxon>Hyphomicrobiales</taxon>
        <taxon>Rhizobiaceae</taxon>
        <taxon>Rhizobium/Agrobacterium group</taxon>
        <taxon>Rhizobium</taxon>
    </lineage>
</organism>
<dbReference type="HOGENOM" id="CLU_368354_0_0_5"/>
<evidence type="ECO:0000313" key="2">
    <source>
        <dbReference type="Proteomes" id="UP000005092"/>
    </source>
</evidence>
<dbReference type="InterPro" id="IPR027417">
    <property type="entry name" value="P-loop_NTPase"/>
</dbReference>
<dbReference type="Pfam" id="PF13481">
    <property type="entry name" value="AAA_25"/>
    <property type="match status" value="1"/>
</dbReference>
<dbReference type="SUPFAM" id="SSF57783">
    <property type="entry name" value="Zinc beta-ribbon"/>
    <property type="match status" value="1"/>
</dbReference>
<gene>
    <name evidence="1" type="ORF">Rleg9DRAFT_1734</name>
</gene>
<dbReference type="AlphaFoldDB" id="I9N4V2"/>
<dbReference type="CDD" id="cd01029">
    <property type="entry name" value="TOPRIM_primases"/>
    <property type="match status" value="1"/>
</dbReference>
<dbReference type="Gene3D" id="3.40.1360.10">
    <property type="match status" value="1"/>
</dbReference>
<sequence>MVRTVTDNAEFAAIMEPVARRILGETIGDPNKHLSTRSELRWGKNGSISVDLEKSNWYDHEDQMGGGVLDLLRAFKGLSKGEAVEWLVDNGYLESRENPVAKQHAPVDVPGGFPDFMDPKPIAFYEYFDDAGKLAYQVLKFPKSAPRRFMQRRPYPKGGWVWGLQAGRYGRSKVKKGEIANWWKVKEDRKYEEEEEFPDARRFLYNLAEIRRMKKAGGGTVLLMEGEKDADTVTDWGFVGTTNVGGAKYWEPEFDDEFAGLDVVVCNDNDDTGRNRAQARAATLRGKAFSVRVLDIAMHWPECGPKEDITDWKERGGGSADRLSALLEKAPAWSPEPPRSQFGVMSWRDLDQPGQDLEYLVHGMLTVGDRSVVAGPSGSGKTFLTLHLAMCVARGQEFLGRPVQQGGVIYQVGEGSRGLKKRAKAYRTHFTVPESEEVPFYLMPSRVDLFSKDGDTQKLIDEINAWKLVMSQPLRLVVIDTFSKATAGADENSGKDISIIMENVDRIASECGSHVMIVHHLNADGKKLRGHTSLYADVDQVLTVTNDEVTKVRTLVLSKQKDDEDGVKIDFSLAQVIVGYDDVNERDITSCVVLSVNEKERLKKLQQAEGFSVNPSERRFLINFFEAMDKHGKLVADRMDGPPAALGKTIVSYSDYADLVVSKMVEESDKKKARERVRKSVAAARDGLQKYGIMGYDTPFMWWTGKPIRGFARTFPKKVADPQRQAEIFNETDDPEIDAFRRGEVEVPF</sequence>
<evidence type="ECO:0008006" key="3">
    <source>
        <dbReference type="Google" id="ProtNLM"/>
    </source>
</evidence>
<protein>
    <recommendedName>
        <fullName evidence="3">AAA+ ATPase domain-containing protein</fullName>
    </recommendedName>
</protein>
<evidence type="ECO:0000313" key="1">
    <source>
        <dbReference type="EMBL" id="EJB02919.1"/>
    </source>
</evidence>
<dbReference type="SUPFAM" id="SSF52540">
    <property type="entry name" value="P-loop containing nucleoside triphosphate hydrolases"/>
    <property type="match status" value="1"/>
</dbReference>
<dbReference type="Gene3D" id="3.40.50.300">
    <property type="entry name" value="P-loop containing nucleotide triphosphate hydrolases"/>
    <property type="match status" value="1"/>
</dbReference>